<gene>
    <name evidence="2" type="ORF">CDEB00056_LOCUS21097</name>
</gene>
<name>A0A7S3QGP7_9STRA</name>
<feature type="compositionally biased region" description="Basic and acidic residues" evidence="1">
    <location>
        <begin position="22"/>
        <end position="34"/>
    </location>
</feature>
<dbReference type="AlphaFoldDB" id="A0A7S3QGP7"/>
<organism evidence="2">
    <name type="scientific">Chaetoceros debilis</name>
    <dbReference type="NCBI Taxonomy" id="122233"/>
    <lineage>
        <taxon>Eukaryota</taxon>
        <taxon>Sar</taxon>
        <taxon>Stramenopiles</taxon>
        <taxon>Ochrophyta</taxon>
        <taxon>Bacillariophyta</taxon>
        <taxon>Coscinodiscophyceae</taxon>
        <taxon>Chaetocerotophycidae</taxon>
        <taxon>Chaetocerotales</taxon>
        <taxon>Chaetocerotaceae</taxon>
        <taxon>Chaetoceros</taxon>
    </lineage>
</organism>
<dbReference type="EMBL" id="HBIO01027458">
    <property type="protein sequence ID" value="CAE0476244.1"/>
    <property type="molecule type" value="Transcribed_RNA"/>
</dbReference>
<reference evidence="2" key="1">
    <citation type="submission" date="2021-01" db="EMBL/GenBank/DDBJ databases">
        <authorList>
            <person name="Corre E."/>
            <person name="Pelletier E."/>
            <person name="Niang G."/>
            <person name="Scheremetjew M."/>
            <person name="Finn R."/>
            <person name="Kale V."/>
            <person name="Holt S."/>
            <person name="Cochrane G."/>
            <person name="Meng A."/>
            <person name="Brown T."/>
            <person name="Cohen L."/>
        </authorList>
    </citation>
    <scope>NUCLEOTIDE SEQUENCE</scope>
    <source>
        <strain evidence="2">MM31A-1</strain>
    </source>
</reference>
<feature type="compositionally biased region" description="Low complexity" evidence="1">
    <location>
        <begin position="35"/>
        <end position="47"/>
    </location>
</feature>
<feature type="region of interest" description="Disordered" evidence="1">
    <location>
        <begin position="22"/>
        <end position="59"/>
    </location>
</feature>
<evidence type="ECO:0000256" key="1">
    <source>
        <dbReference type="SAM" id="MobiDB-lite"/>
    </source>
</evidence>
<evidence type="ECO:0000313" key="2">
    <source>
        <dbReference type="EMBL" id="CAE0476244.1"/>
    </source>
</evidence>
<accession>A0A7S3QGP7</accession>
<protein>
    <submittedName>
        <fullName evidence="2">Uncharacterized protein</fullName>
    </submittedName>
</protein>
<sequence length="293" mass="32022">MVIRSHHIRSIGSRLVKQFKDPRSGALPKEKLSELRNSYSSSSKLAKGQPQTQSSPLQRPLVTYVQSEEKLHFVFSPNYSASDVPVDEKLILSPHLSQYEHIPLQMTTSNAPGRGDVDDDDDDMVSFIAAEIENRYSLDEKEHESRQFVGGMGESDGGVWFSSDGKIDTLAYWKEIRNIIEVAKEHRHGIPFGIYTSGLTNVDPIQLKEEELNISSIIVSLLSHSPNSYGSVAGIDDLSTAQRKFGQVCNFIASASEVGFPVTAAIAGGKHSSAGTELAKALGAIDVVVYDSI</sequence>
<proteinExistence type="predicted"/>